<evidence type="ECO:0000256" key="1">
    <source>
        <dbReference type="SAM" id="Phobius"/>
    </source>
</evidence>
<keyword evidence="1" id="KW-0472">Membrane</keyword>
<dbReference type="AlphaFoldDB" id="A0A4R3MQW3"/>
<proteinExistence type="predicted"/>
<evidence type="ECO:0000313" key="3">
    <source>
        <dbReference type="Proteomes" id="UP000294902"/>
    </source>
</evidence>
<dbReference type="Proteomes" id="UP000294902">
    <property type="component" value="Unassembled WGS sequence"/>
</dbReference>
<evidence type="ECO:0000313" key="2">
    <source>
        <dbReference type="EMBL" id="TCT17174.1"/>
    </source>
</evidence>
<organism evidence="2 3">
    <name type="scientific">Natranaerovirga pectinivora</name>
    <dbReference type="NCBI Taxonomy" id="682400"/>
    <lineage>
        <taxon>Bacteria</taxon>
        <taxon>Bacillati</taxon>
        <taxon>Bacillota</taxon>
        <taxon>Clostridia</taxon>
        <taxon>Lachnospirales</taxon>
        <taxon>Natranaerovirgaceae</taxon>
        <taxon>Natranaerovirga</taxon>
    </lineage>
</organism>
<feature type="transmembrane region" description="Helical" evidence="1">
    <location>
        <begin position="77"/>
        <end position="95"/>
    </location>
</feature>
<feature type="transmembrane region" description="Helical" evidence="1">
    <location>
        <begin position="47"/>
        <end position="65"/>
    </location>
</feature>
<comment type="caution">
    <text evidence="2">The sequence shown here is derived from an EMBL/GenBank/DDBJ whole genome shotgun (WGS) entry which is preliminary data.</text>
</comment>
<gene>
    <name evidence="2" type="ORF">EDC18_101472</name>
</gene>
<reference evidence="2 3" key="1">
    <citation type="submission" date="2019-03" db="EMBL/GenBank/DDBJ databases">
        <title>Genomic Encyclopedia of Type Strains, Phase IV (KMG-IV): sequencing the most valuable type-strain genomes for metagenomic binning, comparative biology and taxonomic classification.</title>
        <authorList>
            <person name="Goeker M."/>
        </authorList>
    </citation>
    <scope>NUCLEOTIDE SEQUENCE [LARGE SCALE GENOMIC DNA]</scope>
    <source>
        <strain evidence="2 3">DSM 24629</strain>
    </source>
</reference>
<dbReference type="EMBL" id="SMAL01000001">
    <property type="protein sequence ID" value="TCT17174.1"/>
    <property type="molecule type" value="Genomic_DNA"/>
</dbReference>
<accession>A0A4R3MQW3</accession>
<keyword evidence="1" id="KW-0812">Transmembrane</keyword>
<dbReference type="RefSeq" id="WP_132249847.1">
    <property type="nucleotide sequence ID" value="NZ_SMAL01000001.1"/>
</dbReference>
<keyword evidence="3" id="KW-1185">Reference proteome</keyword>
<sequence length="229" mass="26729">MNKESKKLLKSLGFIFIGLLLTTKLPYDSYSIIQYVIRPLTYNNTTLYLSGIVPFFLIIVGLTRLFEVEYFSQVNKIAIFLLMVIIIMPTMNSTINTVRASIFRVINDELKSLDLVESNLSINSGNASDSIHFIVKLKIIDYSNFPSNFNIRMHIPKNLKPYFDTDYLEFDDSYQTYGNKQILTIHQRFTLPAERVYGRDNNFDNYWKESFELELYNENGSVILLHRGR</sequence>
<keyword evidence="1" id="KW-1133">Transmembrane helix</keyword>
<protein>
    <submittedName>
        <fullName evidence="2">Uncharacterized protein</fullName>
    </submittedName>
</protein>
<name>A0A4R3MQW3_9FIRM</name>
<dbReference type="OrthoDB" id="1795406at2"/>